<evidence type="ECO:0000313" key="5">
    <source>
        <dbReference type="Proteomes" id="UP000278962"/>
    </source>
</evidence>
<dbReference type="AlphaFoldDB" id="A0A660L7B3"/>
<comment type="caution">
    <text evidence="4">The sequence shown here is derived from an EMBL/GenBank/DDBJ whole genome shotgun (WGS) entry which is preliminary data.</text>
</comment>
<feature type="domain" description="DUF3131" evidence="3">
    <location>
        <begin position="39"/>
        <end position="179"/>
    </location>
</feature>
<dbReference type="Proteomes" id="UP000278962">
    <property type="component" value="Unassembled WGS sequence"/>
</dbReference>
<sequence>MRSKVLAALGAAVVFTLAAPAAATATGGGGHGGDRQLREYAQRTWSSFVAMTDERSGLPADILEADGTRSVQTSTTNVGAYMWSAVVAERLGFIHKRELERRLERTLTTLERLERPQNTGGQFYNWYDHRTGQKLTVWPPSGAPLTPILSSVDNGWLAVGLRIVENSVPKLSRRAGALYASMDFGFYYRPEANRILFHYVPDTGEAPCCYDTVVSESRIADYIGIARGQIPEKAYYGRWRTFPDTCDYSWQETRPVGQTRTYFGVNVFEGAYPYAGMLVTPSWSGSMFEALMPDLFVPEDQWAPRSWGVNHPNTVRAQIHHGLKEAGYGVWGFSPSNVPEGGYAVYGVDGIGLDPAGAPSNKDNTLIDNGFSGCDGRPAVPNPPPSAYTNGVVTPHAAFLGLRYAPRETLQNLTRLQRDFPGLYTKWGFRDSVNVQTKAVSGSYLSLDQGMIMASLGNALDRDVLRRAFGDRVLERRLRPVIGIEQFGARSSGG</sequence>
<evidence type="ECO:0000313" key="4">
    <source>
        <dbReference type="EMBL" id="RKQ90379.1"/>
    </source>
</evidence>
<evidence type="ECO:0000259" key="3">
    <source>
        <dbReference type="Pfam" id="PF11329"/>
    </source>
</evidence>
<dbReference type="RefSeq" id="WP_121246880.1">
    <property type="nucleotide sequence ID" value="NZ_RBIL01000001.1"/>
</dbReference>
<dbReference type="Pfam" id="PF11329">
    <property type="entry name" value="DUF3131"/>
    <property type="match status" value="1"/>
</dbReference>
<dbReference type="OrthoDB" id="9769991at2"/>
<organism evidence="4 5">
    <name type="scientific">Solirubrobacter pauli</name>
    <dbReference type="NCBI Taxonomy" id="166793"/>
    <lineage>
        <taxon>Bacteria</taxon>
        <taxon>Bacillati</taxon>
        <taxon>Actinomycetota</taxon>
        <taxon>Thermoleophilia</taxon>
        <taxon>Solirubrobacterales</taxon>
        <taxon>Solirubrobacteraceae</taxon>
        <taxon>Solirubrobacter</taxon>
    </lineage>
</organism>
<keyword evidence="1" id="KW-0732">Signal</keyword>
<dbReference type="Pfam" id="PF10091">
    <property type="entry name" value="Glycoamylase"/>
    <property type="match status" value="1"/>
</dbReference>
<keyword evidence="5" id="KW-1185">Reference proteome</keyword>
<evidence type="ECO:0000259" key="2">
    <source>
        <dbReference type="Pfam" id="PF10091"/>
    </source>
</evidence>
<dbReference type="Gene3D" id="1.50.10.140">
    <property type="match status" value="1"/>
</dbReference>
<protein>
    <submittedName>
        <fullName evidence="4">Uncharacterized protein</fullName>
    </submittedName>
</protein>
<dbReference type="EMBL" id="RBIL01000001">
    <property type="protein sequence ID" value="RKQ90379.1"/>
    <property type="molecule type" value="Genomic_DNA"/>
</dbReference>
<dbReference type="InterPro" id="IPR021478">
    <property type="entry name" value="DUF3131"/>
</dbReference>
<proteinExistence type="predicted"/>
<dbReference type="InterPro" id="IPR019282">
    <property type="entry name" value="Glycoamylase-like_cons_dom"/>
</dbReference>
<name>A0A660L7B3_9ACTN</name>
<reference evidence="4 5" key="1">
    <citation type="submission" date="2018-10" db="EMBL/GenBank/DDBJ databases">
        <title>Genomic Encyclopedia of Archaeal and Bacterial Type Strains, Phase II (KMG-II): from individual species to whole genera.</title>
        <authorList>
            <person name="Goeker M."/>
        </authorList>
    </citation>
    <scope>NUCLEOTIDE SEQUENCE [LARGE SCALE GENOMIC DNA]</scope>
    <source>
        <strain evidence="4 5">DSM 14954</strain>
    </source>
</reference>
<feature type="signal peptide" evidence="1">
    <location>
        <begin position="1"/>
        <end position="21"/>
    </location>
</feature>
<feature type="domain" description="Glycoamylase-like" evidence="2">
    <location>
        <begin position="274"/>
        <end position="465"/>
    </location>
</feature>
<feature type="chain" id="PRO_5025054984" evidence="1">
    <location>
        <begin position="22"/>
        <end position="494"/>
    </location>
</feature>
<evidence type="ECO:0000256" key="1">
    <source>
        <dbReference type="SAM" id="SignalP"/>
    </source>
</evidence>
<accession>A0A660L7B3</accession>
<gene>
    <name evidence="4" type="ORF">C8N24_0181</name>
</gene>